<comment type="similarity">
    <text evidence="7">Belongs to the TonB-dependent receptor family.</text>
</comment>
<dbReference type="InterPro" id="IPR036942">
    <property type="entry name" value="Beta-barrel_TonB_sf"/>
</dbReference>
<evidence type="ECO:0000256" key="2">
    <source>
        <dbReference type="ARBA" id="ARBA00022448"/>
    </source>
</evidence>
<organism evidence="9 10">
    <name type="scientific">Sphingobacterium nematocida</name>
    <dbReference type="NCBI Taxonomy" id="1513896"/>
    <lineage>
        <taxon>Bacteria</taxon>
        <taxon>Pseudomonadati</taxon>
        <taxon>Bacteroidota</taxon>
        <taxon>Sphingobacteriia</taxon>
        <taxon>Sphingobacteriales</taxon>
        <taxon>Sphingobacteriaceae</taxon>
        <taxon>Sphingobacterium</taxon>
    </lineage>
</organism>
<dbReference type="SUPFAM" id="SSF56935">
    <property type="entry name" value="Porins"/>
    <property type="match status" value="1"/>
</dbReference>
<dbReference type="GO" id="GO:0009279">
    <property type="term" value="C:cell outer membrane"/>
    <property type="evidence" value="ECO:0007669"/>
    <property type="project" value="UniProtKB-SubCell"/>
</dbReference>
<evidence type="ECO:0000256" key="4">
    <source>
        <dbReference type="ARBA" id="ARBA00022692"/>
    </source>
</evidence>
<gene>
    <name evidence="9" type="ORF">SAMN05660841_00884</name>
</gene>
<dbReference type="Pfam" id="PF13715">
    <property type="entry name" value="CarbopepD_reg_2"/>
    <property type="match status" value="1"/>
</dbReference>
<dbReference type="NCBIfam" id="TIGR04056">
    <property type="entry name" value="OMP_RagA_SusC"/>
    <property type="match status" value="1"/>
</dbReference>
<evidence type="ECO:0000256" key="5">
    <source>
        <dbReference type="ARBA" id="ARBA00023136"/>
    </source>
</evidence>
<reference evidence="10" key="1">
    <citation type="submission" date="2017-02" db="EMBL/GenBank/DDBJ databases">
        <authorList>
            <person name="Varghese N."/>
            <person name="Submissions S."/>
        </authorList>
    </citation>
    <scope>NUCLEOTIDE SEQUENCE [LARGE SCALE GENOMIC DNA]</scope>
    <source>
        <strain evidence="10">DSM 24091</strain>
    </source>
</reference>
<dbReference type="Gene3D" id="2.60.40.1120">
    <property type="entry name" value="Carboxypeptidase-like, regulatory domain"/>
    <property type="match status" value="1"/>
</dbReference>
<dbReference type="InterPro" id="IPR037066">
    <property type="entry name" value="Plug_dom_sf"/>
</dbReference>
<dbReference type="AlphaFoldDB" id="A0A1T5BQZ4"/>
<dbReference type="InterPro" id="IPR008969">
    <property type="entry name" value="CarboxyPept-like_regulatory"/>
</dbReference>
<keyword evidence="2 7" id="KW-0813">Transport</keyword>
<name>A0A1T5BQZ4_9SPHI</name>
<sequence>MRQFFRGGRGLPFGKGEQVNVLTSYQDRSGRPIEENKSRLRDRLLLPLGRYSRSKFGTLRSDVLLIVFCVLFSGPDLLGTGAMAQSQHRDKSPLVSSAFGQEANGLTQTLLRGEIRSAADGQAIEGVSVSVDKKHTRTDKQGRFTISVDKPTTGILLIKHIGYKEQLVVYENTSTLLNIALQANEKQIEEVEVVSTGYQKIPKERATGSFSQPVKQVFQNRVTPDVLTRLNGISNGLIFNANSSNTVNGKLDINIRGRNSINTDDQPLIIVDNFPYQGDIVAINPNDVADVTILKDASAASIWGARAGNGVIVITTKTGQKDSRSKIGFNANNSFSSKPDLYYNPYFLSSKSYIEVEKFLFDKGKYQSALNNIITYPVVSPAVEIMNNELISSNDSLRMLAELSNIDSRDGLLRHFYQPSRAQQYALNISGGSGKSSYYVSVGFDRKESEKKLNSNNRSTISSYIEQDVFNWLRVKSGVYLINTKKNVDNTLNSIIQRNESNFPYMSFVDASGTPQAIDYYYRKSFVDDAVNHSFEDWSFVPLDELGLTENLTFENNSRFFAGADFRLGKGFGFEAKYQFQKSKSDGRILHPENSFFTRDLINRFAVTNDNGEVVTYNIPKGAYLEKLFNNQHGYNLRFQLNYDRTFGAHKINAIGGFELNEQTNSNDYYVHFGYDDNLATSIPVNSTGFFKVNPSGYASIPTNMFLVGGIDRFRSTFALASYVYHDKYVFTASARADGSNYFGINANQKTVPLWSIGSKWKLSDERFYNFDVIPKLHLVLSHGFSGNLDKGSTGISTFSYVSSARYSGRNYASLRTVGNPDLRWEKLRQTKVGLEFSGKENWITGVIDFWQKEGIGLIGNAVFAPSSGVTSYRGNYSSMKSNGLDLQLNMNAKHNSVSWTGNLLMSFAREKVTDYDLQLNNNLILSSDGLNGKGIIPIKGRPLYSVYALPFAGLDPENGDPFGYVDGLKSKDYNSIMKTPIEDLRYYGSATPASFGSFINTISCFGFSLSATISYKAGYYFRRNSVHYTNLLGANIVPHEDYDLRWRESGDELQTNVPSIQYPIVQGREDFYRYSSVLIEKGDHVRLQDILLAYDMPNLKRSKYGHLNVYMQLSNLGILWKATNTNLDPDLVPSHGISYPTPLQVSFGIKGQF</sequence>
<keyword evidence="6 7" id="KW-0998">Cell outer membrane</keyword>
<dbReference type="OrthoDB" id="9768177at2"/>
<keyword evidence="10" id="KW-1185">Reference proteome</keyword>
<dbReference type="Pfam" id="PF07715">
    <property type="entry name" value="Plug"/>
    <property type="match status" value="1"/>
</dbReference>
<dbReference type="NCBIfam" id="TIGR04057">
    <property type="entry name" value="SusC_RagA_signa"/>
    <property type="match status" value="1"/>
</dbReference>
<evidence type="ECO:0000256" key="1">
    <source>
        <dbReference type="ARBA" id="ARBA00004571"/>
    </source>
</evidence>
<evidence type="ECO:0000313" key="10">
    <source>
        <dbReference type="Proteomes" id="UP000190150"/>
    </source>
</evidence>
<dbReference type="SUPFAM" id="SSF49464">
    <property type="entry name" value="Carboxypeptidase regulatory domain-like"/>
    <property type="match status" value="1"/>
</dbReference>
<evidence type="ECO:0000256" key="7">
    <source>
        <dbReference type="PROSITE-ProRule" id="PRU01360"/>
    </source>
</evidence>
<dbReference type="RefSeq" id="WP_079641551.1">
    <property type="nucleotide sequence ID" value="NZ_FUZF01000002.1"/>
</dbReference>
<dbReference type="PROSITE" id="PS52016">
    <property type="entry name" value="TONB_DEPENDENT_REC_3"/>
    <property type="match status" value="1"/>
</dbReference>
<evidence type="ECO:0000256" key="3">
    <source>
        <dbReference type="ARBA" id="ARBA00022452"/>
    </source>
</evidence>
<proteinExistence type="inferred from homology"/>
<dbReference type="InterPro" id="IPR023996">
    <property type="entry name" value="TonB-dep_OMP_SusC/RagA"/>
</dbReference>
<accession>A0A1T5BQZ4</accession>
<dbReference type="EMBL" id="FUZF01000002">
    <property type="protein sequence ID" value="SKB49584.1"/>
    <property type="molecule type" value="Genomic_DNA"/>
</dbReference>
<evidence type="ECO:0000313" key="9">
    <source>
        <dbReference type="EMBL" id="SKB49584.1"/>
    </source>
</evidence>
<feature type="domain" description="TonB-dependent receptor plug" evidence="8">
    <location>
        <begin position="219"/>
        <end position="311"/>
    </location>
</feature>
<keyword evidence="3 7" id="KW-1134">Transmembrane beta strand</keyword>
<keyword evidence="5 7" id="KW-0472">Membrane</keyword>
<evidence type="ECO:0000256" key="6">
    <source>
        <dbReference type="ARBA" id="ARBA00023237"/>
    </source>
</evidence>
<dbReference type="InterPro" id="IPR023997">
    <property type="entry name" value="TonB-dep_OMP_SusC/RagA_CS"/>
</dbReference>
<dbReference type="STRING" id="1513896.SAMN05660841_00884"/>
<dbReference type="InterPro" id="IPR012910">
    <property type="entry name" value="Plug_dom"/>
</dbReference>
<evidence type="ECO:0000259" key="8">
    <source>
        <dbReference type="Pfam" id="PF07715"/>
    </source>
</evidence>
<dbReference type="InterPro" id="IPR039426">
    <property type="entry name" value="TonB-dep_rcpt-like"/>
</dbReference>
<protein>
    <submittedName>
        <fullName evidence="9">TonB-linked outer membrane protein, SusC/RagA family</fullName>
    </submittedName>
</protein>
<dbReference type="Gene3D" id="2.40.170.20">
    <property type="entry name" value="TonB-dependent receptor, beta-barrel domain"/>
    <property type="match status" value="1"/>
</dbReference>
<dbReference type="Proteomes" id="UP000190150">
    <property type="component" value="Unassembled WGS sequence"/>
</dbReference>
<comment type="subcellular location">
    <subcellularLocation>
        <location evidence="1 7">Cell outer membrane</location>
        <topology evidence="1 7">Multi-pass membrane protein</topology>
    </subcellularLocation>
</comment>
<keyword evidence="4 7" id="KW-0812">Transmembrane</keyword>
<dbReference type="Gene3D" id="2.170.130.10">
    <property type="entry name" value="TonB-dependent receptor, plug domain"/>
    <property type="match status" value="1"/>
</dbReference>